<keyword evidence="2" id="KW-0378">Hydrolase</keyword>
<dbReference type="InterPro" id="IPR046879">
    <property type="entry name" value="KANL3/Tex30_Abhydrolase"/>
</dbReference>
<reference evidence="3" key="2">
    <citation type="submission" date="2018-05" db="EMBL/GenBank/DDBJ databases">
        <authorList>
            <person name="Ferrari B."/>
        </authorList>
    </citation>
    <scope>NUCLEOTIDE SEQUENCE</scope>
    <source>
        <strain evidence="3">RRmetagenome_bin12</strain>
    </source>
</reference>
<protein>
    <submittedName>
        <fullName evidence="2">Alpha/beta fold hydrolase</fullName>
    </submittedName>
</protein>
<feature type="domain" description="KANL3/Tex30 alpha/beta hydrolase-like" evidence="1">
    <location>
        <begin position="53"/>
        <end position="121"/>
    </location>
</feature>
<dbReference type="Proteomes" id="UP000248724">
    <property type="component" value="Unassembled WGS sequence"/>
</dbReference>
<dbReference type="Proteomes" id="UP000606991">
    <property type="component" value="Unassembled WGS sequence"/>
</dbReference>
<dbReference type="RefSeq" id="WP_337308732.1">
    <property type="nucleotide sequence ID" value="NZ_JAEKNS010000017.1"/>
</dbReference>
<reference evidence="2 5" key="3">
    <citation type="submission" date="2020-10" db="EMBL/GenBank/DDBJ databases">
        <title>Ca. Dormibacterota MAGs.</title>
        <authorList>
            <person name="Montgomery K."/>
        </authorList>
    </citation>
    <scope>NUCLEOTIDE SEQUENCE [LARGE SCALE GENOMIC DNA]</scope>
    <source>
        <strain evidence="2">SC8812_S17_18</strain>
    </source>
</reference>
<evidence type="ECO:0000313" key="5">
    <source>
        <dbReference type="Proteomes" id="UP000606991"/>
    </source>
</evidence>
<proteinExistence type="predicted"/>
<dbReference type="EMBL" id="QHBU01000123">
    <property type="protein sequence ID" value="PZR81095.1"/>
    <property type="molecule type" value="Genomic_DNA"/>
</dbReference>
<evidence type="ECO:0000313" key="4">
    <source>
        <dbReference type="Proteomes" id="UP000248724"/>
    </source>
</evidence>
<dbReference type="Pfam" id="PF20408">
    <property type="entry name" value="Abhydrolase_11"/>
    <property type="match status" value="1"/>
</dbReference>
<name>A0A2W5ZDR2_9BACT</name>
<dbReference type="SUPFAM" id="SSF53474">
    <property type="entry name" value="alpha/beta-Hydrolases"/>
    <property type="match status" value="1"/>
</dbReference>
<dbReference type="InterPro" id="IPR029058">
    <property type="entry name" value="AB_hydrolase_fold"/>
</dbReference>
<accession>A0A934N433</accession>
<sequence length="128" mass="13348">MTRLLLAHGASGDATSMRAHVTGLRKRGIDATAVDLPRGRAERALPVYAGLLAEVGAPAVIGGHSYGGRVASMLAASDEAGMVAGLVLLSYPLHRPGHAEEQRTEHWPQIACPVLLSAGRRIPSPARS</sequence>
<dbReference type="EMBL" id="JAEKNS010000017">
    <property type="protein sequence ID" value="MBJ7593448.1"/>
    <property type="molecule type" value="Genomic_DNA"/>
</dbReference>
<accession>A0A2W5ZDR2</accession>
<evidence type="ECO:0000313" key="2">
    <source>
        <dbReference type="EMBL" id="MBJ7593448.1"/>
    </source>
</evidence>
<dbReference type="GO" id="GO:0016787">
    <property type="term" value="F:hydrolase activity"/>
    <property type="evidence" value="ECO:0007669"/>
    <property type="project" value="UniProtKB-KW"/>
</dbReference>
<dbReference type="AlphaFoldDB" id="A0A2W5ZDR2"/>
<dbReference type="Gene3D" id="3.40.50.1820">
    <property type="entry name" value="alpha/beta hydrolase"/>
    <property type="match status" value="1"/>
</dbReference>
<comment type="caution">
    <text evidence="3">The sequence shown here is derived from an EMBL/GenBank/DDBJ whole genome shotgun (WGS) entry which is preliminary data.</text>
</comment>
<evidence type="ECO:0000259" key="1">
    <source>
        <dbReference type="Pfam" id="PF20408"/>
    </source>
</evidence>
<reference evidence="3 4" key="1">
    <citation type="journal article" date="2017" name="Nature">
        <title>Atmospheric trace gases support primary production in Antarctic desert surface soil.</title>
        <authorList>
            <person name="Ji M."/>
            <person name="Greening C."/>
            <person name="Vanwonterghem I."/>
            <person name="Carere C.R."/>
            <person name="Bay S.K."/>
            <person name="Steen J.A."/>
            <person name="Montgomery K."/>
            <person name="Lines T."/>
            <person name="Beardall J."/>
            <person name="van Dorst J."/>
            <person name="Snape I."/>
            <person name="Stott M.B."/>
            <person name="Hugenholtz P."/>
            <person name="Ferrari B.C."/>
        </authorList>
    </citation>
    <scope>NUCLEOTIDE SEQUENCE [LARGE SCALE GENOMIC DNA]</scope>
    <source>
        <strain evidence="3">RRmetagenome_bin12</strain>
    </source>
</reference>
<gene>
    <name evidence="3" type="ORF">DLM65_06600</name>
    <name evidence="2" type="ORF">JF886_01080</name>
</gene>
<organism evidence="3 4">
    <name type="scientific">Candidatus Aeolococcus gillhamiae</name>
    <dbReference type="NCBI Taxonomy" id="3127015"/>
    <lineage>
        <taxon>Bacteria</taxon>
        <taxon>Bacillati</taxon>
        <taxon>Candidatus Dormiibacterota</taxon>
        <taxon>Candidatus Dormibacteria</taxon>
        <taxon>Candidatus Aeolococcales</taxon>
        <taxon>Candidatus Aeolococcaceae</taxon>
        <taxon>Candidatus Aeolococcus</taxon>
    </lineage>
</organism>
<evidence type="ECO:0000313" key="3">
    <source>
        <dbReference type="EMBL" id="PZR81095.1"/>
    </source>
</evidence>